<dbReference type="InterPro" id="IPR029510">
    <property type="entry name" value="Ald_DH_CS_GLU"/>
</dbReference>
<dbReference type="InterPro" id="IPR016162">
    <property type="entry name" value="Ald_DH_N"/>
</dbReference>
<dbReference type="OrthoDB" id="9812625at2"/>
<evidence type="ECO:0000256" key="1">
    <source>
        <dbReference type="ARBA" id="ARBA00009986"/>
    </source>
</evidence>
<dbReference type="PROSITE" id="PS00687">
    <property type="entry name" value="ALDEHYDE_DEHYDR_GLU"/>
    <property type="match status" value="1"/>
</dbReference>
<keyword evidence="15" id="KW-1185">Reference proteome</keyword>
<dbReference type="InterPro" id="IPR016163">
    <property type="entry name" value="Ald_DH_C"/>
</dbReference>
<evidence type="ECO:0000256" key="5">
    <source>
        <dbReference type="ARBA" id="ARBA00023027"/>
    </source>
</evidence>
<dbReference type="GO" id="GO:0046872">
    <property type="term" value="F:metal ion binding"/>
    <property type="evidence" value="ECO:0007669"/>
    <property type="project" value="UniProtKB-KW"/>
</dbReference>
<dbReference type="Gene3D" id="3.40.309.10">
    <property type="entry name" value="Aldehyde Dehydrogenase, Chain A, domain 2"/>
    <property type="match status" value="1"/>
</dbReference>
<evidence type="ECO:0000256" key="10">
    <source>
        <dbReference type="NCBIfam" id="TIGR01804"/>
    </source>
</evidence>
<feature type="domain" description="Aldehyde dehydrogenase" evidence="13">
    <location>
        <begin position="18"/>
        <end position="475"/>
    </location>
</feature>
<dbReference type="EC" id="1.2.1.8" evidence="10"/>
<evidence type="ECO:0000313" key="14">
    <source>
        <dbReference type="EMBL" id="TDX99988.1"/>
    </source>
</evidence>
<accession>A0A4R8IR72</accession>
<dbReference type="GO" id="GO:0019285">
    <property type="term" value="P:glycine betaine biosynthetic process from choline"/>
    <property type="evidence" value="ECO:0007669"/>
    <property type="project" value="InterPro"/>
</dbReference>
<comment type="catalytic activity">
    <reaction evidence="7">
        <text>betaine aldehyde + NADP(+) + H2O = glycine betaine + NADPH + 2 H(+)</text>
        <dbReference type="Rhea" id="RHEA:30067"/>
        <dbReference type="ChEBI" id="CHEBI:15377"/>
        <dbReference type="ChEBI" id="CHEBI:15378"/>
        <dbReference type="ChEBI" id="CHEBI:15710"/>
        <dbReference type="ChEBI" id="CHEBI:17750"/>
        <dbReference type="ChEBI" id="CHEBI:57783"/>
        <dbReference type="ChEBI" id="CHEBI:58349"/>
    </reaction>
    <physiologicalReaction direction="left-to-right" evidence="7">
        <dbReference type="Rhea" id="RHEA:30068"/>
    </physiologicalReaction>
</comment>
<evidence type="ECO:0000256" key="12">
    <source>
        <dbReference type="RuleBase" id="RU003345"/>
    </source>
</evidence>
<dbReference type="SUPFAM" id="SSF53720">
    <property type="entry name" value="ALDH-like"/>
    <property type="match status" value="1"/>
</dbReference>
<dbReference type="CDD" id="cd07090">
    <property type="entry name" value="ALDH_F9_TMBADH"/>
    <property type="match status" value="1"/>
</dbReference>
<dbReference type="PROSITE" id="PS00070">
    <property type="entry name" value="ALDEHYDE_DEHYDR_CYS"/>
    <property type="match status" value="1"/>
</dbReference>
<dbReference type="PANTHER" id="PTHR11699">
    <property type="entry name" value="ALDEHYDE DEHYDROGENASE-RELATED"/>
    <property type="match status" value="1"/>
</dbReference>
<dbReference type="AlphaFoldDB" id="A0A4R8IR72"/>
<comment type="subunit">
    <text evidence="9">Dimer of dimers.</text>
</comment>
<evidence type="ECO:0000256" key="11">
    <source>
        <dbReference type="PROSITE-ProRule" id="PRU10007"/>
    </source>
</evidence>
<protein>
    <recommendedName>
        <fullName evidence="10">Betaine-aldehyde dehydrogenase</fullName>
        <ecNumber evidence="10">1.2.1.8</ecNumber>
    </recommendedName>
</protein>
<comment type="caution">
    <text evidence="14">The sequence shown here is derived from an EMBL/GenBank/DDBJ whole genome shotgun (WGS) entry which is preliminary data.</text>
</comment>
<keyword evidence="3" id="KW-0630">Potassium</keyword>
<evidence type="ECO:0000256" key="2">
    <source>
        <dbReference type="ARBA" id="ARBA00022723"/>
    </source>
</evidence>
<dbReference type="InterPro" id="IPR011264">
    <property type="entry name" value="BADH"/>
</dbReference>
<dbReference type="InterPro" id="IPR015590">
    <property type="entry name" value="Aldehyde_DH_dom"/>
</dbReference>
<evidence type="ECO:0000256" key="9">
    <source>
        <dbReference type="ARBA" id="ARBA00065931"/>
    </source>
</evidence>
<evidence type="ECO:0000256" key="6">
    <source>
        <dbReference type="ARBA" id="ARBA00023097"/>
    </source>
</evidence>
<dbReference type="Gene3D" id="3.40.605.10">
    <property type="entry name" value="Aldehyde Dehydrogenase, Chain A, domain 1"/>
    <property type="match status" value="1"/>
</dbReference>
<dbReference type="NCBIfam" id="NF009725">
    <property type="entry name" value="PRK13252.1"/>
    <property type="match status" value="1"/>
</dbReference>
<feature type="active site" evidence="11">
    <location>
        <position position="248"/>
    </location>
</feature>
<comment type="similarity">
    <text evidence="1 12">Belongs to the aldehyde dehydrogenase family.</text>
</comment>
<dbReference type="GO" id="GO:0008802">
    <property type="term" value="F:betaine-aldehyde dehydrogenase (NAD+) activity"/>
    <property type="evidence" value="ECO:0007669"/>
    <property type="project" value="UniProtKB-UniRule"/>
</dbReference>
<organism evidence="14 15">
    <name type="scientific">Thiohalophilus thiocyanatoxydans</name>
    <dbReference type="NCBI Taxonomy" id="381308"/>
    <lineage>
        <taxon>Bacteria</taxon>
        <taxon>Pseudomonadati</taxon>
        <taxon>Pseudomonadota</taxon>
        <taxon>Gammaproteobacteria</taxon>
        <taxon>Thiohalomonadales</taxon>
        <taxon>Thiohalophilaceae</taxon>
        <taxon>Thiohalophilus</taxon>
    </lineage>
</organism>
<dbReference type="NCBIfam" id="TIGR01804">
    <property type="entry name" value="BADH"/>
    <property type="match status" value="1"/>
</dbReference>
<keyword evidence="2" id="KW-0479">Metal-binding</keyword>
<dbReference type="InterPro" id="IPR016160">
    <property type="entry name" value="Ald_DH_CS_CYS"/>
</dbReference>
<evidence type="ECO:0000256" key="3">
    <source>
        <dbReference type="ARBA" id="ARBA00022958"/>
    </source>
</evidence>
<proteinExistence type="inferred from homology"/>
<keyword evidence="6" id="KW-0558">Oxidation</keyword>
<evidence type="ECO:0000256" key="4">
    <source>
        <dbReference type="ARBA" id="ARBA00023002"/>
    </source>
</evidence>
<keyword evidence="5" id="KW-0520">NAD</keyword>
<dbReference type="FunFam" id="3.40.309.10:FF:000014">
    <property type="entry name" value="NAD/NADP-dependent betaine aldehyde dehydrogenase"/>
    <property type="match status" value="1"/>
</dbReference>
<dbReference type="Proteomes" id="UP000294914">
    <property type="component" value="Unassembled WGS sequence"/>
</dbReference>
<evidence type="ECO:0000256" key="8">
    <source>
        <dbReference type="ARBA" id="ARBA00052192"/>
    </source>
</evidence>
<evidence type="ECO:0000259" key="13">
    <source>
        <dbReference type="Pfam" id="PF00171"/>
    </source>
</evidence>
<name>A0A4R8IR72_9GAMM</name>
<comment type="catalytic activity">
    <reaction evidence="8">
        <text>betaine aldehyde + NAD(+) + H2O = glycine betaine + NADH + 2 H(+)</text>
        <dbReference type="Rhea" id="RHEA:15305"/>
        <dbReference type="ChEBI" id="CHEBI:15377"/>
        <dbReference type="ChEBI" id="CHEBI:15378"/>
        <dbReference type="ChEBI" id="CHEBI:15710"/>
        <dbReference type="ChEBI" id="CHEBI:17750"/>
        <dbReference type="ChEBI" id="CHEBI:57540"/>
        <dbReference type="ChEBI" id="CHEBI:57945"/>
        <dbReference type="EC" id="1.2.1.8"/>
    </reaction>
    <physiologicalReaction direction="left-to-right" evidence="8">
        <dbReference type="Rhea" id="RHEA:15306"/>
    </physiologicalReaction>
</comment>
<dbReference type="Pfam" id="PF00171">
    <property type="entry name" value="Aldedh"/>
    <property type="match status" value="1"/>
</dbReference>
<reference evidence="14 15" key="1">
    <citation type="submission" date="2019-03" db="EMBL/GenBank/DDBJ databases">
        <title>Genomic Encyclopedia of Type Strains, Phase IV (KMG-IV): sequencing the most valuable type-strain genomes for metagenomic binning, comparative biology and taxonomic classification.</title>
        <authorList>
            <person name="Goeker M."/>
        </authorList>
    </citation>
    <scope>NUCLEOTIDE SEQUENCE [LARGE SCALE GENOMIC DNA]</scope>
    <source>
        <strain evidence="14 15">DSM 16326</strain>
    </source>
</reference>
<dbReference type="RefSeq" id="WP_134084354.1">
    <property type="nucleotide sequence ID" value="NZ_SOQX01000006.1"/>
</dbReference>
<sequence>MHVDDQKLFINGELVDARTGATFTDYNPANGEPICEIALGAEADVNKAVEAARIAQREWAKRTGAERGRVLHRAAAILRERTEEIARLESFDTGRPIQETPTADVGSGADCIEFFAGIAAGITGEYVDLERAFVYTRREPIGVCAGIGAWNYPLQIACWKSAPALACGNAMIFKPAHLTPLSALVLAQVYREAGLPDGLFNVVTGMTEAGQALTHHPGIGKVSLTGSVPTGKLVMADAATTLKHVTVELGGKSPLIIFDDADLNEAVSGAMMANFYSQGEVCTNGTRVFVHTSLKNAFLDQLATRTQKLRLGDPLDTATQVGPLVSSDHMEKVLAYIESGKQAGARVICGGERAVEGELARGNYVLPTVFADCTDDMEIVREEIFGPVMSVLTFDDEDEVLRRANDTDYGLAAGVFTRDLSRGHRMAAALQAGVCWINNYNVTPIEMPFGGIKASGLGRENGWAVIDFYTQRKSVHVELQGVDCPYD</sequence>
<keyword evidence="4 12" id="KW-0560">Oxidoreductase</keyword>
<evidence type="ECO:0000256" key="7">
    <source>
        <dbReference type="ARBA" id="ARBA00051919"/>
    </source>
</evidence>
<dbReference type="FunFam" id="3.40.605.10:FF:000007">
    <property type="entry name" value="NAD/NADP-dependent betaine aldehyde dehydrogenase"/>
    <property type="match status" value="1"/>
</dbReference>
<evidence type="ECO:0000313" key="15">
    <source>
        <dbReference type="Proteomes" id="UP000294914"/>
    </source>
</evidence>
<gene>
    <name evidence="14" type="ORF">EDC23_2149</name>
</gene>
<dbReference type="EMBL" id="SOQX01000006">
    <property type="protein sequence ID" value="TDX99988.1"/>
    <property type="molecule type" value="Genomic_DNA"/>
</dbReference>
<dbReference type="InterPro" id="IPR016161">
    <property type="entry name" value="Ald_DH/histidinol_DH"/>
</dbReference>